<reference evidence="2 3" key="1">
    <citation type="submission" date="2019-05" db="EMBL/GenBank/DDBJ databases">
        <title>Another draft genome of Portunus trituberculatus and its Hox gene families provides insights of decapod evolution.</title>
        <authorList>
            <person name="Jeong J.-H."/>
            <person name="Song I."/>
            <person name="Kim S."/>
            <person name="Choi T."/>
            <person name="Kim D."/>
            <person name="Ryu S."/>
            <person name="Kim W."/>
        </authorList>
    </citation>
    <scope>NUCLEOTIDE SEQUENCE [LARGE SCALE GENOMIC DNA]</scope>
    <source>
        <tissue evidence="2">Muscle</tissue>
    </source>
</reference>
<comment type="caution">
    <text evidence="2">The sequence shown here is derived from an EMBL/GenBank/DDBJ whole genome shotgun (WGS) entry which is preliminary data.</text>
</comment>
<evidence type="ECO:0000256" key="1">
    <source>
        <dbReference type="SAM" id="MobiDB-lite"/>
    </source>
</evidence>
<proteinExistence type="predicted"/>
<evidence type="ECO:0000313" key="3">
    <source>
        <dbReference type="Proteomes" id="UP000324222"/>
    </source>
</evidence>
<protein>
    <submittedName>
        <fullName evidence="2">Uncharacterized protein</fullName>
    </submittedName>
</protein>
<gene>
    <name evidence="2" type="ORF">E2C01_085545</name>
</gene>
<feature type="compositionally biased region" description="Low complexity" evidence="1">
    <location>
        <begin position="110"/>
        <end position="123"/>
    </location>
</feature>
<keyword evidence="3" id="KW-1185">Reference proteome</keyword>
<name>A0A5B7J313_PORTR</name>
<sequence>MTRVDWKKLEETIRKLEKTEKKSLKNIKRRLRKIIGDCKKTERRLEDTVEDAIPKKVTPCAAKQIVNTRGAARGSGDARTTYTRPSTMPGKKEIPNGTFPQAPPARRPARLAATPPTRATLTPESRLPRGHCLLRREFGIYVHSLYILDFMFVAPKKKKKK</sequence>
<evidence type="ECO:0000313" key="2">
    <source>
        <dbReference type="EMBL" id="MPC90552.1"/>
    </source>
</evidence>
<organism evidence="2 3">
    <name type="scientific">Portunus trituberculatus</name>
    <name type="common">Swimming crab</name>
    <name type="synonym">Neptunus trituberculatus</name>
    <dbReference type="NCBI Taxonomy" id="210409"/>
    <lineage>
        <taxon>Eukaryota</taxon>
        <taxon>Metazoa</taxon>
        <taxon>Ecdysozoa</taxon>
        <taxon>Arthropoda</taxon>
        <taxon>Crustacea</taxon>
        <taxon>Multicrustacea</taxon>
        <taxon>Malacostraca</taxon>
        <taxon>Eumalacostraca</taxon>
        <taxon>Eucarida</taxon>
        <taxon>Decapoda</taxon>
        <taxon>Pleocyemata</taxon>
        <taxon>Brachyura</taxon>
        <taxon>Eubrachyura</taxon>
        <taxon>Portunoidea</taxon>
        <taxon>Portunidae</taxon>
        <taxon>Portuninae</taxon>
        <taxon>Portunus</taxon>
    </lineage>
</organism>
<dbReference type="AlphaFoldDB" id="A0A5B7J313"/>
<accession>A0A5B7J313</accession>
<dbReference type="EMBL" id="VSRR010084784">
    <property type="protein sequence ID" value="MPC90552.1"/>
    <property type="molecule type" value="Genomic_DNA"/>
</dbReference>
<dbReference type="Proteomes" id="UP000324222">
    <property type="component" value="Unassembled WGS sequence"/>
</dbReference>
<feature type="region of interest" description="Disordered" evidence="1">
    <location>
        <begin position="69"/>
        <end position="124"/>
    </location>
</feature>